<dbReference type="Proteomes" id="UP001521184">
    <property type="component" value="Unassembled WGS sequence"/>
</dbReference>
<dbReference type="InterPro" id="IPR046529">
    <property type="entry name" value="DUF6594"/>
</dbReference>
<evidence type="ECO:0000313" key="2">
    <source>
        <dbReference type="EMBL" id="KAL1643921.1"/>
    </source>
</evidence>
<gene>
    <name evidence="2" type="ORF">SLS58_004596</name>
</gene>
<feature type="domain" description="DUF6594" evidence="1">
    <location>
        <begin position="19"/>
        <end position="91"/>
    </location>
</feature>
<dbReference type="PANTHER" id="PTHR34502">
    <property type="entry name" value="DUF6594 DOMAIN-CONTAINING PROTEIN-RELATED"/>
    <property type="match status" value="1"/>
</dbReference>
<protein>
    <recommendedName>
        <fullName evidence="1">DUF6594 domain-containing protein</fullName>
    </recommendedName>
</protein>
<organism evidence="2 3">
    <name type="scientific">Diplodia intermedia</name>
    <dbReference type="NCBI Taxonomy" id="856260"/>
    <lineage>
        <taxon>Eukaryota</taxon>
        <taxon>Fungi</taxon>
        <taxon>Dikarya</taxon>
        <taxon>Ascomycota</taxon>
        <taxon>Pezizomycotina</taxon>
        <taxon>Dothideomycetes</taxon>
        <taxon>Dothideomycetes incertae sedis</taxon>
        <taxon>Botryosphaeriales</taxon>
        <taxon>Botryosphaeriaceae</taxon>
        <taxon>Diplodia</taxon>
    </lineage>
</organism>
<keyword evidence="3" id="KW-1185">Reference proteome</keyword>
<comment type="caution">
    <text evidence="2">The sequence shown here is derived from an EMBL/GenBank/DDBJ whole genome shotgun (WGS) entry which is preliminary data.</text>
</comment>
<evidence type="ECO:0000259" key="1">
    <source>
        <dbReference type="Pfam" id="PF20237"/>
    </source>
</evidence>
<dbReference type="EMBL" id="JAKEKT020000025">
    <property type="protein sequence ID" value="KAL1643921.1"/>
    <property type="molecule type" value="Genomic_DNA"/>
</dbReference>
<dbReference type="PANTHER" id="PTHR34502:SF5">
    <property type="entry name" value="DUF6594 DOMAIN-CONTAINING PROTEIN"/>
    <property type="match status" value="1"/>
</dbReference>
<sequence length="112" mass="12950">MDHVEQGSTPAEIEAPPGYPKLAERMGLIPEIGIFRSFGSLNALCILYMQAELMDIEQKLRRSQVRDDKAIEGDKWQYARDWHFLKESLTRNGDDEQLQLTPRFCGRTKSHK</sequence>
<accession>A0ABR3TT35</accession>
<dbReference type="Pfam" id="PF20237">
    <property type="entry name" value="DUF6594"/>
    <property type="match status" value="1"/>
</dbReference>
<name>A0ABR3TT35_9PEZI</name>
<evidence type="ECO:0000313" key="3">
    <source>
        <dbReference type="Proteomes" id="UP001521184"/>
    </source>
</evidence>
<proteinExistence type="predicted"/>
<reference evidence="2 3" key="1">
    <citation type="journal article" date="2023" name="Plant Dis.">
        <title>First Report of Diplodia intermedia Causing Canker and Dieback Diseases on Apple Trees in Canada.</title>
        <authorList>
            <person name="Ellouze W."/>
            <person name="Ilyukhin E."/>
            <person name="Sulman M."/>
            <person name="Ali S."/>
        </authorList>
    </citation>
    <scope>NUCLEOTIDE SEQUENCE [LARGE SCALE GENOMIC DNA]</scope>
    <source>
        <strain evidence="2 3">M45-28</strain>
    </source>
</reference>